<dbReference type="Pfam" id="PF02518">
    <property type="entry name" value="HATPase_c"/>
    <property type="match status" value="1"/>
</dbReference>
<feature type="transmembrane region" description="Helical" evidence="10">
    <location>
        <begin position="149"/>
        <end position="169"/>
    </location>
</feature>
<evidence type="ECO:0000256" key="10">
    <source>
        <dbReference type="SAM" id="Phobius"/>
    </source>
</evidence>
<dbReference type="InterPro" id="IPR050482">
    <property type="entry name" value="Sensor_HK_TwoCompSys"/>
</dbReference>
<evidence type="ECO:0000256" key="4">
    <source>
        <dbReference type="ARBA" id="ARBA00022692"/>
    </source>
</evidence>
<feature type="transmembrane region" description="Helical" evidence="10">
    <location>
        <begin position="307"/>
        <end position="327"/>
    </location>
</feature>
<keyword evidence="7" id="KW-0902">Two-component regulatory system</keyword>
<sequence length="701" mass="77327">MLLALSQPWMGLTLEADLQAGTVTVVHGEGPSSQLPVPARLLAISAPEHPRVVISATALVEDPDLFQTYEQLDGFLAEQSRLARILATGSVRLEVIGQEGEPRSFTLSPEARRPLRSLPPVFWFQLFAGSAGFLIGAWVFVLRSRDVAVRMFGVMSMMFPLFTVTAAVYSTRELALDGGLIRTLSALNQTGASLFGNGLVALFLSYPRQLVRPRWLWAVPAVFVTWLLANLFRLTPDQEWGAQLPILSEMLLALGCAVVQWRVTRGDPRAQASLQWFGLSILVGASLFVFTRVGSTLLGGIPPIAQGYSFGFFLLMDVGLALGLRRFRLFELDEWAYRILFWVGGALALLLLDAALAVLLQLEASSSLGLAVLLCGLGYLPLRNWLWSRLVSRRQLSDQQLFQALLEVAFAPAGEQRAERWKALVRRLFDPLTLEPVADEVRQVQLQQDGLELLLPPSASAPALRAAYPFKGRTLFGPQHLRLGEYLVELMRQIEASRDAYDRGVREERLRIARDLHDDVGARLLTALHQDALDRTRQSIRLAIADIRSIVSALTGRLIPAADVLADIRHETSQRLEAAGIELEWPIPPAEPDGAELSHHVSRQLVSMTREAISNVIRHARARKVEVTSQCGKEGLLLTIRDDGAGFDESAGSGEGLRNLKQRGEEAGGEVRIESGPSRTLLEFRLPVQERLYAGAERGHA</sequence>
<keyword evidence="2" id="KW-1003">Cell membrane</keyword>
<dbReference type="CDD" id="cd16917">
    <property type="entry name" value="HATPase_UhpB-NarQ-NarX-like"/>
    <property type="match status" value="1"/>
</dbReference>
<feature type="transmembrane region" description="Helical" evidence="10">
    <location>
        <begin position="189"/>
        <end position="206"/>
    </location>
</feature>
<dbReference type="PANTHER" id="PTHR24421:SF37">
    <property type="entry name" value="SENSOR HISTIDINE KINASE NARS"/>
    <property type="match status" value="1"/>
</dbReference>
<evidence type="ECO:0000256" key="3">
    <source>
        <dbReference type="ARBA" id="ARBA00022679"/>
    </source>
</evidence>
<evidence type="ECO:0000313" key="12">
    <source>
        <dbReference type="EMBL" id="MCY1081497.1"/>
    </source>
</evidence>
<feature type="compositionally biased region" description="Basic and acidic residues" evidence="9">
    <location>
        <begin position="662"/>
        <end position="671"/>
    </location>
</feature>
<evidence type="ECO:0000256" key="2">
    <source>
        <dbReference type="ARBA" id="ARBA00022475"/>
    </source>
</evidence>
<organism evidence="12 13">
    <name type="scientific">Archangium lansingense</name>
    <dbReference type="NCBI Taxonomy" id="2995310"/>
    <lineage>
        <taxon>Bacteria</taxon>
        <taxon>Pseudomonadati</taxon>
        <taxon>Myxococcota</taxon>
        <taxon>Myxococcia</taxon>
        <taxon>Myxococcales</taxon>
        <taxon>Cystobacterineae</taxon>
        <taxon>Archangiaceae</taxon>
        <taxon>Archangium</taxon>
    </lineage>
</organism>
<feature type="transmembrane region" description="Helical" evidence="10">
    <location>
        <begin position="339"/>
        <end position="362"/>
    </location>
</feature>
<evidence type="ECO:0000256" key="7">
    <source>
        <dbReference type="ARBA" id="ARBA00023012"/>
    </source>
</evidence>
<evidence type="ECO:0000256" key="5">
    <source>
        <dbReference type="ARBA" id="ARBA00022777"/>
    </source>
</evidence>
<comment type="subcellular location">
    <subcellularLocation>
        <location evidence="1">Cell membrane</location>
        <topology evidence="1">Multi-pass membrane protein</topology>
    </subcellularLocation>
</comment>
<evidence type="ECO:0000259" key="11">
    <source>
        <dbReference type="PROSITE" id="PS50109"/>
    </source>
</evidence>
<keyword evidence="6 10" id="KW-1133">Transmembrane helix</keyword>
<dbReference type="RefSeq" id="WP_267540093.1">
    <property type="nucleotide sequence ID" value="NZ_JAPNKA010000001.1"/>
</dbReference>
<dbReference type="InterPro" id="IPR005467">
    <property type="entry name" value="His_kinase_dom"/>
</dbReference>
<dbReference type="PROSITE" id="PS50109">
    <property type="entry name" value="HIS_KIN"/>
    <property type="match status" value="1"/>
</dbReference>
<dbReference type="InterPro" id="IPR003594">
    <property type="entry name" value="HATPase_dom"/>
</dbReference>
<dbReference type="InterPro" id="IPR036890">
    <property type="entry name" value="HATPase_C_sf"/>
</dbReference>
<dbReference type="SUPFAM" id="SSF55874">
    <property type="entry name" value="ATPase domain of HSP90 chaperone/DNA topoisomerase II/histidine kinase"/>
    <property type="match status" value="1"/>
</dbReference>
<feature type="transmembrane region" description="Helical" evidence="10">
    <location>
        <begin position="368"/>
        <end position="386"/>
    </location>
</feature>
<feature type="transmembrane region" description="Helical" evidence="10">
    <location>
        <begin position="276"/>
        <end position="301"/>
    </location>
</feature>
<proteinExistence type="predicted"/>
<keyword evidence="13" id="KW-1185">Reference proteome</keyword>
<keyword evidence="4 10" id="KW-0812">Transmembrane</keyword>
<feature type="region of interest" description="Disordered" evidence="9">
    <location>
        <begin position="648"/>
        <end position="671"/>
    </location>
</feature>
<dbReference type="SMART" id="SM00387">
    <property type="entry name" value="HATPase_c"/>
    <property type="match status" value="1"/>
</dbReference>
<evidence type="ECO:0000256" key="8">
    <source>
        <dbReference type="ARBA" id="ARBA00023136"/>
    </source>
</evidence>
<evidence type="ECO:0000256" key="9">
    <source>
        <dbReference type="SAM" id="MobiDB-lite"/>
    </source>
</evidence>
<reference evidence="12 13" key="1">
    <citation type="submission" date="2022-11" db="EMBL/GenBank/DDBJ databases">
        <title>Minimal conservation of predation-associated metabolite biosynthetic gene clusters underscores biosynthetic potential of Myxococcota including descriptions for ten novel species: Archangium lansinium sp. nov., Myxococcus landrumus sp. nov., Nannocystis bai.</title>
        <authorList>
            <person name="Ahearne A."/>
            <person name="Stevens C."/>
            <person name="Phillips K."/>
        </authorList>
    </citation>
    <scope>NUCLEOTIDE SEQUENCE [LARGE SCALE GENOMIC DNA]</scope>
    <source>
        <strain evidence="12 13">MIWBW</strain>
    </source>
</reference>
<protein>
    <recommendedName>
        <fullName evidence="11">Histidine kinase domain-containing protein</fullName>
    </recommendedName>
</protein>
<accession>A0ABT4AIH1</accession>
<keyword evidence="5" id="KW-0418">Kinase</keyword>
<gene>
    <name evidence="12" type="ORF">OV287_44295</name>
</gene>
<feature type="transmembrane region" description="Helical" evidence="10">
    <location>
        <begin position="244"/>
        <end position="264"/>
    </location>
</feature>
<evidence type="ECO:0000256" key="1">
    <source>
        <dbReference type="ARBA" id="ARBA00004651"/>
    </source>
</evidence>
<name>A0ABT4AIH1_9BACT</name>
<evidence type="ECO:0000256" key="6">
    <source>
        <dbReference type="ARBA" id="ARBA00022989"/>
    </source>
</evidence>
<dbReference type="EMBL" id="JAPNKA010000001">
    <property type="protein sequence ID" value="MCY1081497.1"/>
    <property type="molecule type" value="Genomic_DNA"/>
</dbReference>
<feature type="domain" description="Histidine kinase" evidence="11">
    <location>
        <begin position="511"/>
        <end position="690"/>
    </location>
</feature>
<dbReference type="Gene3D" id="3.30.565.10">
    <property type="entry name" value="Histidine kinase-like ATPase, C-terminal domain"/>
    <property type="match status" value="1"/>
</dbReference>
<dbReference type="PANTHER" id="PTHR24421">
    <property type="entry name" value="NITRATE/NITRITE SENSOR PROTEIN NARX-RELATED"/>
    <property type="match status" value="1"/>
</dbReference>
<keyword evidence="8 10" id="KW-0472">Membrane</keyword>
<feature type="transmembrane region" description="Helical" evidence="10">
    <location>
        <begin position="122"/>
        <end position="142"/>
    </location>
</feature>
<feature type="transmembrane region" description="Helical" evidence="10">
    <location>
        <begin position="215"/>
        <end position="232"/>
    </location>
</feature>
<keyword evidence="3" id="KW-0808">Transferase</keyword>
<dbReference type="Proteomes" id="UP001207654">
    <property type="component" value="Unassembled WGS sequence"/>
</dbReference>
<comment type="caution">
    <text evidence="12">The sequence shown here is derived from an EMBL/GenBank/DDBJ whole genome shotgun (WGS) entry which is preliminary data.</text>
</comment>
<evidence type="ECO:0000313" key="13">
    <source>
        <dbReference type="Proteomes" id="UP001207654"/>
    </source>
</evidence>